<dbReference type="AlphaFoldDB" id="A0AA97CRC1"/>
<reference evidence="2" key="1">
    <citation type="submission" date="2023-06" db="EMBL/GenBank/DDBJ databases">
        <title>Gordonia sp. nov. and Pseudochrobactrum sp. nov., two species isolated from the burying beetle Nicrophorus vespilloides.</title>
        <authorList>
            <person name="Poehlein A."/>
            <person name="Guzman J."/>
            <person name="Daniel R."/>
            <person name="Vilcinskas A."/>
        </authorList>
    </citation>
    <scope>NUCLEOTIDE SEQUENCE</scope>
    <source>
        <strain evidence="2">MP11Mi</strain>
    </source>
</reference>
<gene>
    <name evidence="2" type="ORF">MP11Mi_00920</name>
</gene>
<name>A0AA97CRC1_9ACTN</name>
<evidence type="ECO:0000256" key="1">
    <source>
        <dbReference type="SAM" id="MobiDB-lite"/>
    </source>
</evidence>
<evidence type="ECO:0000313" key="2">
    <source>
        <dbReference type="EMBL" id="WOC11031.1"/>
    </source>
</evidence>
<organism evidence="2">
    <name type="scientific">Gordonia sp. MP11Mi</name>
    <dbReference type="NCBI Taxonomy" id="3022769"/>
    <lineage>
        <taxon>Bacteria</taxon>
        <taxon>Bacillati</taxon>
        <taxon>Actinomycetota</taxon>
        <taxon>Actinomycetes</taxon>
        <taxon>Mycobacteriales</taxon>
        <taxon>Gordoniaceae</taxon>
        <taxon>Gordonia</taxon>
    </lineage>
</organism>
<protein>
    <submittedName>
        <fullName evidence="2">Uncharacterized protein</fullName>
    </submittedName>
</protein>
<accession>A0AA97CRC1</accession>
<feature type="region of interest" description="Disordered" evidence="1">
    <location>
        <begin position="48"/>
        <end position="147"/>
    </location>
</feature>
<dbReference type="EMBL" id="CP128986">
    <property type="protein sequence ID" value="WOC11031.1"/>
    <property type="molecule type" value="Genomic_DNA"/>
</dbReference>
<proteinExistence type="predicted"/>
<feature type="compositionally biased region" description="Polar residues" evidence="1">
    <location>
        <begin position="69"/>
        <end position="86"/>
    </location>
</feature>
<sequence length="226" mass="24654">MFRFSSIVRDTDRFPRCRGRPDRFATRMCGTVHFVVTAVGDVTVEQKRHHLDESTSTVPGASDIDHASTQRSHWCNSSGRMSSNVDQRLRSAAPPPDLSPAMGLGNRTQSASGRRCLPTQVQGSRPRRKTAVPDRMATNPCPGSTPLPLAGHLTRVMRHVSLGHARSTAERTAHGAEGNRHSCATARRWTSVVNSAASESTFSRRIGAGPKFITTTATGLRNYYAM</sequence>